<keyword evidence="1" id="KW-0812">Transmembrane</keyword>
<accession>A0A511QTY1</accession>
<protein>
    <submittedName>
        <fullName evidence="2">Uncharacterized protein</fullName>
    </submittedName>
</protein>
<reference evidence="2 3" key="1">
    <citation type="submission" date="2019-07" db="EMBL/GenBank/DDBJ databases">
        <title>Whole genome shotgun sequence of Vibrio superstes NBRC 103154.</title>
        <authorList>
            <person name="Hosoyama A."/>
            <person name="Uohara A."/>
            <person name="Ohji S."/>
            <person name="Ichikawa N."/>
        </authorList>
    </citation>
    <scope>NUCLEOTIDE SEQUENCE [LARGE SCALE GENOMIC DNA]</scope>
    <source>
        <strain evidence="2 3">NBRC 103154</strain>
    </source>
</reference>
<organism evidence="2 3">
    <name type="scientific">Vibrio superstes NBRC 103154</name>
    <dbReference type="NCBI Taxonomy" id="1219062"/>
    <lineage>
        <taxon>Bacteria</taxon>
        <taxon>Pseudomonadati</taxon>
        <taxon>Pseudomonadota</taxon>
        <taxon>Gammaproteobacteria</taxon>
        <taxon>Vibrionales</taxon>
        <taxon>Vibrionaceae</taxon>
        <taxon>Vibrio</taxon>
    </lineage>
</organism>
<feature type="transmembrane region" description="Helical" evidence="1">
    <location>
        <begin position="32"/>
        <end position="51"/>
    </location>
</feature>
<keyword evidence="3" id="KW-1185">Reference proteome</keyword>
<dbReference type="AlphaFoldDB" id="A0A511QTY1"/>
<name>A0A511QTY1_9VIBR</name>
<evidence type="ECO:0000313" key="3">
    <source>
        <dbReference type="Proteomes" id="UP000321113"/>
    </source>
</evidence>
<comment type="caution">
    <text evidence="2">The sequence shown here is derived from an EMBL/GenBank/DDBJ whole genome shotgun (WGS) entry which is preliminary data.</text>
</comment>
<proteinExistence type="predicted"/>
<evidence type="ECO:0000256" key="1">
    <source>
        <dbReference type="SAM" id="Phobius"/>
    </source>
</evidence>
<gene>
    <name evidence="2" type="ORF">VSU01S_30640</name>
</gene>
<keyword evidence="1" id="KW-1133">Transmembrane helix</keyword>
<dbReference type="Proteomes" id="UP000321113">
    <property type="component" value="Unassembled WGS sequence"/>
</dbReference>
<dbReference type="EMBL" id="BJXK01000014">
    <property type="protein sequence ID" value="GEM80819.1"/>
    <property type="molecule type" value="Genomic_DNA"/>
</dbReference>
<keyword evidence="1" id="KW-0472">Membrane</keyword>
<sequence>MHIKLLMFQLEQLLKVVVSTTSWIMDTFNEKYIVLTLSIGYGGFIVVAVRIRMFFCTNSLYDA</sequence>
<evidence type="ECO:0000313" key="2">
    <source>
        <dbReference type="EMBL" id="GEM80819.1"/>
    </source>
</evidence>